<evidence type="ECO:0000313" key="6">
    <source>
        <dbReference type="EMBL" id="MBB3063146.1"/>
    </source>
</evidence>
<dbReference type="RefSeq" id="WP_183463052.1">
    <property type="nucleotide sequence ID" value="NZ_JACHWZ010000024.1"/>
</dbReference>
<protein>
    <submittedName>
        <fullName evidence="6">Beta-phosphoglucomutase</fullName>
    </submittedName>
</protein>
<feature type="binding site" evidence="4">
    <location>
        <position position="169"/>
    </location>
    <ligand>
        <name>Mg(2+)</name>
        <dbReference type="ChEBI" id="CHEBI:18420"/>
    </ligand>
</feature>
<proteinExistence type="inferred from homology"/>
<dbReference type="GO" id="GO:0005975">
    <property type="term" value="P:carbohydrate metabolic process"/>
    <property type="evidence" value="ECO:0007669"/>
    <property type="project" value="InterPro"/>
</dbReference>
<dbReference type="InterPro" id="IPR010972">
    <property type="entry name" value="Beta-PGM"/>
</dbReference>
<dbReference type="PANTHER" id="PTHR18901:SF38">
    <property type="entry name" value="PSEUDOURIDINE-5'-PHOSPHATASE"/>
    <property type="match status" value="1"/>
</dbReference>
<sequence length="227" mass="24817">MNFRAAIFDLDGVIADTARLHLQAWRQLADELQLPWTADSEEKLKGLERMTSLEVILRGRSVAFSEEEKVALTEYKNHRYRELIKSLTPADLLPGAGELLHWLRARRIPIGLASASKNAPAVLQALEIADCFTVIADPTKTAPKPAPDIFLAAARELAVEPGQCLAFEDAAAGVAAIRAAGMTAVGVGDKWALRGADYLLAGLDRFEPEEFFRQTLPNPDTRTSPTL</sequence>
<dbReference type="AlphaFoldDB" id="A0A7W4ZB15"/>
<dbReference type="SFLD" id="SFLDG01129">
    <property type="entry name" value="C1.5:_HAD__Beta-PGM__Phosphata"/>
    <property type="match status" value="1"/>
</dbReference>
<name>A0A7W4ZB15_9GAMM</name>
<dbReference type="NCBIfam" id="TIGR01990">
    <property type="entry name" value="bPGM"/>
    <property type="match status" value="1"/>
</dbReference>
<feature type="binding site" evidence="3">
    <location>
        <position position="25"/>
    </location>
    <ligand>
        <name>substrate</name>
    </ligand>
</feature>
<gene>
    <name evidence="6" type="ORF">FHS09_003998</name>
</gene>
<evidence type="ECO:0000256" key="5">
    <source>
        <dbReference type="PIRSR" id="PIRSR610972-4"/>
    </source>
</evidence>
<dbReference type="NCBIfam" id="TIGR02009">
    <property type="entry name" value="PGMB-YQAB-SF"/>
    <property type="match status" value="1"/>
</dbReference>
<organism evidence="6 7">
    <name type="scientific">Microbulbifer rhizosphaerae</name>
    <dbReference type="NCBI Taxonomy" id="1562603"/>
    <lineage>
        <taxon>Bacteria</taxon>
        <taxon>Pseudomonadati</taxon>
        <taxon>Pseudomonadota</taxon>
        <taxon>Gammaproteobacteria</taxon>
        <taxon>Cellvibrionales</taxon>
        <taxon>Microbulbiferaceae</taxon>
        <taxon>Microbulbifer</taxon>
    </lineage>
</organism>
<dbReference type="GO" id="GO:0000287">
    <property type="term" value="F:magnesium ion binding"/>
    <property type="evidence" value="ECO:0007669"/>
    <property type="project" value="InterPro"/>
</dbReference>
<keyword evidence="7" id="KW-1185">Reference proteome</keyword>
<feature type="binding site" evidence="3">
    <location>
        <begin position="44"/>
        <end position="49"/>
    </location>
    <ligand>
        <name>substrate</name>
    </ligand>
</feature>
<dbReference type="InterPro" id="IPR023214">
    <property type="entry name" value="HAD_sf"/>
</dbReference>
<dbReference type="Gene3D" id="1.10.150.240">
    <property type="entry name" value="Putative phosphatase, domain 2"/>
    <property type="match status" value="1"/>
</dbReference>
<feature type="active site" description="Proton donor/acceptor" evidence="2">
    <location>
        <position position="11"/>
    </location>
</feature>
<feature type="binding site" evidence="4">
    <location>
        <position position="9"/>
    </location>
    <ligand>
        <name>Mg(2+)</name>
        <dbReference type="ChEBI" id="CHEBI:18420"/>
    </ligand>
</feature>
<dbReference type="InterPro" id="IPR036412">
    <property type="entry name" value="HAD-like_sf"/>
</dbReference>
<evidence type="ECO:0000313" key="7">
    <source>
        <dbReference type="Proteomes" id="UP000535937"/>
    </source>
</evidence>
<feature type="site" description="Important for catalytic activity and assists the phosphoryl transfer reaction to Asp8 by balancing charge and orienting the reacting groups" evidence="5">
    <location>
        <position position="114"/>
    </location>
</feature>
<evidence type="ECO:0000256" key="3">
    <source>
        <dbReference type="PIRSR" id="PIRSR610972-2"/>
    </source>
</evidence>
<comment type="cofactor">
    <cofactor evidence="4">
        <name>Mg(2+)</name>
        <dbReference type="ChEBI" id="CHEBI:18420"/>
    </cofactor>
    <text evidence="4">Binds 2 magnesium ions per subunit.</text>
</comment>
<dbReference type="InterPro" id="IPR006439">
    <property type="entry name" value="HAD-SF_hydro_IA"/>
</dbReference>
<dbReference type="InterPro" id="IPR010976">
    <property type="entry name" value="B-phosphoglucomutase_hydrolase"/>
</dbReference>
<dbReference type="GO" id="GO:0008801">
    <property type="term" value="F:beta-phosphoglucomutase activity"/>
    <property type="evidence" value="ECO:0007669"/>
    <property type="project" value="InterPro"/>
</dbReference>
<keyword evidence="4" id="KW-0479">Metal-binding</keyword>
<feature type="binding site" evidence="3">
    <location>
        <begin position="114"/>
        <end position="118"/>
    </location>
    <ligand>
        <name>substrate</name>
    </ligand>
</feature>
<dbReference type="EMBL" id="JACHWZ010000024">
    <property type="protein sequence ID" value="MBB3063146.1"/>
    <property type="molecule type" value="Genomic_DNA"/>
</dbReference>
<evidence type="ECO:0000256" key="4">
    <source>
        <dbReference type="PIRSR" id="PIRSR610972-3"/>
    </source>
</evidence>
<feature type="active site" description="Nucleophile" evidence="2">
    <location>
        <position position="9"/>
    </location>
</feature>
<feature type="binding site" evidence="4">
    <location>
        <position position="11"/>
    </location>
    <ligand>
        <name>Mg(2+)</name>
        <dbReference type="ChEBI" id="CHEBI:18420"/>
    </ligand>
</feature>
<accession>A0A7W4ZB15</accession>
<dbReference type="InterPro" id="IPR023198">
    <property type="entry name" value="PGP-like_dom2"/>
</dbReference>
<dbReference type="SFLD" id="SFLDG01135">
    <property type="entry name" value="C1.5.6:_HAD__Beta-PGM__Phospha"/>
    <property type="match status" value="1"/>
</dbReference>
<evidence type="ECO:0000256" key="2">
    <source>
        <dbReference type="PIRSR" id="PIRSR610972-1"/>
    </source>
</evidence>
<dbReference type="Proteomes" id="UP000535937">
    <property type="component" value="Unassembled WGS sequence"/>
</dbReference>
<feature type="site" description="Important for catalytic activity and assists the phosphoryl transfer reaction to Asp8 by balancing charge and orienting the reacting groups" evidence="5">
    <location>
        <position position="144"/>
    </location>
</feature>
<dbReference type="SFLD" id="SFLDS00003">
    <property type="entry name" value="Haloacid_Dehalogenase"/>
    <property type="match status" value="1"/>
</dbReference>
<comment type="similarity">
    <text evidence="1">Belongs to the HAD-like hydrolase superfamily. CbbY/CbbZ/Gph/YieH family.</text>
</comment>
<dbReference type="PANTHER" id="PTHR18901">
    <property type="entry name" value="2-DEOXYGLUCOSE-6-PHOSPHATE PHOSPHATASE 2"/>
    <property type="match status" value="1"/>
</dbReference>
<dbReference type="NCBIfam" id="TIGR01509">
    <property type="entry name" value="HAD-SF-IA-v3"/>
    <property type="match status" value="1"/>
</dbReference>
<dbReference type="Gene3D" id="3.40.50.1000">
    <property type="entry name" value="HAD superfamily/HAD-like"/>
    <property type="match status" value="1"/>
</dbReference>
<feature type="binding site" evidence="3">
    <location>
        <position position="52"/>
    </location>
    <ligand>
        <name>substrate</name>
    </ligand>
</feature>
<feature type="binding site" evidence="4">
    <location>
        <position position="168"/>
    </location>
    <ligand>
        <name>Mg(2+)</name>
        <dbReference type="ChEBI" id="CHEBI:18420"/>
    </ligand>
</feature>
<feature type="binding site" evidence="3">
    <location>
        <position position="76"/>
    </location>
    <ligand>
        <name>substrate</name>
    </ligand>
</feature>
<feature type="binding site" evidence="3">
    <location>
        <begin position="9"/>
        <end position="11"/>
    </location>
    <ligand>
        <name>substrate</name>
    </ligand>
</feature>
<comment type="caution">
    <text evidence="6">The sequence shown here is derived from an EMBL/GenBank/DDBJ whole genome shotgun (WGS) entry which is preliminary data.</text>
</comment>
<keyword evidence="4" id="KW-0460">Magnesium</keyword>
<dbReference type="CDD" id="cd02598">
    <property type="entry name" value="HAD_BPGM"/>
    <property type="match status" value="1"/>
</dbReference>
<dbReference type="SUPFAM" id="SSF56784">
    <property type="entry name" value="HAD-like"/>
    <property type="match status" value="1"/>
</dbReference>
<dbReference type="Pfam" id="PF00702">
    <property type="entry name" value="Hydrolase"/>
    <property type="match status" value="1"/>
</dbReference>
<evidence type="ECO:0000256" key="1">
    <source>
        <dbReference type="ARBA" id="ARBA00006171"/>
    </source>
</evidence>
<reference evidence="6 7" key="1">
    <citation type="submission" date="2020-08" db="EMBL/GenBank/DDBJ databases">
        <title>Genomic Encyclopedia of Type Strains, Phase III (KMG-III): the genomes of soil and plant-associated and newly described type strains.</title>
        <authorList>
            <person name="Whitman W."/>
        </authorList>
    </citation>
    <scope>NUCLEOTIDE SEQUENCE [LARGE SCALE GENOMIC DNA]</scope>
    <source>
        <strain evidence="6 7">CECT 8799</strain>
    </source>
</reference>
<feature type="binding site" evidence="3">
    <location>
        <position position="144"/>
    </location>
    <ligand>
        <name>substrate</name>
    </ligand>
</feature>